<dbReference type="GO" id="GO:0003676">
    <property type="term" value="F:nucleic acid binding"/>
    <property type="evidence" value="ECO:0007669"/>
    <property type="project" value="InterPro"/>
</dbReference>
<dbReference type="InterPro" id="IPR012337">
    <property type="entry name" value="RNaseH-like_sf"/>
</dbReference>
<dbReference type="SUPFAM" id="SSF53098">
    <property type="entry name" value="Ribonuclease H-like"/>
    <property type="match status" value="1"/>
</dbReference>
<dbReference type="Gene3D" id="1.10.340.70">
    <property type="match status" value="1"/>
</dbReference>
<dbReference type="InterPro" id="IPR001584">
    <property type="entry name" value="Integrase_cat-core"/>
</dbReference>
<dbReference type="Pfam" id="PF17921">
    <property type="entry name" value="Integrase_H2C2"/>
    <property type="match status" value="1"/>
</dbReference>
<evidence type="ECO:0000313" key="3">
    <source>
        <dbReference type="Proteomes" id="UP001165121"/>
    </source>
</evidence>
<dbReference type="Gene3D" id="3.30.70.270">
    <property type="match status" value="1"/>
</dbReference>
<protein>
    <submittedName>
        <fullName evidence="2">Unnamed protein product</fullName>
    </submittedName>
</protein>
<dbReference type="InterPro" id="IPR043502">
    <property type="entry name" value="DNA/RNA_pol_sf"/>
</dbReference>
<sequence>MQLPRTRADLQQFLCAVNWMRQSIPEYTRISAVLYDALERAAIVSGSRKKKMLAKVDLVDVSWGAQETAGFVDIRQALLRMVPLTHSSPSSEVCLYSDANQDFWGAVVTQLEMDEVQRPLKEQHHQPLVSGAGDLLEQRQDHVPGEANAWGDLLGRWGAGSALKQERTSRRVAQLPVVQRVSPLEGPEFVGAAETEIRVLQQVARDDNSDLQGAQWSEHRQLLLTAAGQVWIPGDDTDMQQRLCVVAHAGASDHRGSRVTTQALEAVFYWRTMAKDVAEFVAGCLHCMSTASGRIPRPFSEAWKATKPNKVLHFDYLTMVEGEGGIKYILRALGAQHHFTTAYTPWANGTVEVVNREVLKRVKALLSERKLPVRDWPSVLPVVKSALNEMPADRLGGKSPLTAFTALPGGAQLQHILLPRDPADTTVQWVDQEIPARLSKFELPWMGCMQKWLMTDKRRRVPRARHERRQGVKLQKISECDFVLAATATGRSGHKVALV</sequence>
<dbReference type="InterPro" id="IPR050951">
    <property type="entry name" value="Retrovirus_Pol_polyprotein"/>
</dbReference>
<dbReference type="PANTHER" id="PTHR37984:SF5">
    <property type="entry name" value="PROTEIN NYNRIN-LIKE"/>
    <property type="match status" value="1"/>
</dbReference>
<dbReference type="InterPro" id="IPR043128">
    <property type="entry name" value="Rev_trsase/Diguanyl_cyclase"/>
</dbReference>
<dbReference type="PROSITE" id="PS50994">
    <property type="entry name" value="INTEGRASE"/>
    <property type="match status" value="1"/>
</dbReference>
<name>A0A9W6TZX0_9STRA</name>
<accession>A0A9W6TZX0</accession>
<dbReference type="InterPro" id="IPR036397">
    <property type="entry name" value="RNaseH_sf"/>
</dbReference>
<dbReference type="AlphaFoldDB" id="A0A9W6TZX0"/>
<keyword evidence="3" id="KW-1185">Reference proteome</keyword>
<dbReference type="SUPFAM" id="SSF56672">
    <property type="entry name" value="DNA/RNA polymerases"/>
    <property type="match status" value="1"/>
</dbReference>
<feature type="domain" description="Integrase catalytic" evidence="1">
    <location>
        <begin position="310"/>
        <end position="408"/>
    </location>
</feature>
<dbReference type="PANTHER" id="PTHR37984">
    <property type="entry name" value="PROTEIN CBG26694"/>
    <property type="match status" value="1"/>
</dbReference>
<dbReference type="InterPro" id="IPR041588">
    <property type="entry name" value="Integrase_H2C2"/>
</dbReference>
<dbReference type="EMBL" id="BSXT01000264">
    <property type="protein sequence ID" value="GMF22827.1"/>
    <property type="molecule type" value="Genomic_DNA"/>
</dbReference>
<organism evidence="2 3">
    <name type="scientific">Phytophthora fragariaefolia</name>
    <dbReference type="NCBI Taxonomy" id="1490495"/>
    <lineage>
        <taxon>Eukaryota</taxon>
        <taxon>Sar</taxon>
        <taxon>Stramenopiles</taxon>
        <taxon>Oomycota</taxon>
        <taxon>Peronosporomycetes</taxon>
        <taxon>Peronosporales</taxon>
        <taxon>Peronosporaceae</taxon>
        <taxon>Phytophthora</taxon>
    </lineage>
</organism>
<proteinExistence type="predicted"/>
<evidence type="ECO:0000259" key="1">
    <source>
        <dbReference type="PROSITE" id="PS50994"/>
    </source>
</evidence>
<dbReference type="Gene3D" id="3.30.420.10">
    <property type="entry name" value="Ribonuclease H-like superfamily/Ribonuclease H"/>
    <property type="match status" value="1"/>
</dbReference>
<gene>
    <name evidence="2" type="ORF">Pfra01_000344800</name>
</gene>
<evidence type="ECO:0000313" key="2">
    <source>
        <dbReference type="EMBL" id="GMF22827.1"/>
    </source>
</evidence>
<dbReference type="Proteomes" id="UP001165121">
    <property type="component" value="Unassembled WGS sequence"/>
</dbReference>
<reference evidence="2" key="1">
    <citation type="submission" date="2023-04" db="EMBL/GenBank/DDBJ databases">
        <title>Phytophthora fragariaefolia NBRC 109709.</title>
        <authorList>
            <person name="Ichikawa N."/>
            <person name="Sato H."/>
            <person name="Tonouchi N."/>
        </authorList>
    </citation>
    <scope>NUCLEOTIDE SEQUENCE</scope>
    <source>
        <strain evidence="2">NBRC 109709</strain>
    </source>
</reference>
<comment type="caution">
    <text evidence="2">The sequence shown here is derived from an EMBL/GenBank/DDBJ whole genome shotgun (WGS) entry which is preliminary data.</text>
</comment>
<dbReference type="GO" id="GO:0015074">
    <property type="term" value="P:DNA integration"/>
    <property type="evidence" value="ECO:0007669"/>
    <property type="project" value="InterPro"/>
</dbReference>